<sequence length="385" mass="39200">MSVVSKNPFDLLGEDGDASPAPAPKVAAKKADAPAAPARAVPGAAKPAAAGGDRGGRGGRGGPRGAPRNTYRNEGDRNTGPTSSEGVAEGMETPGGFDGERVAPSRKGNHVRDAHTKGPPGDRPARNLTSGGHTSRGGRGGGSRVPAQGGERRQFERRSGGLPDSQKKIEHGWGANEGEAELTAEVEGQQDAVKEENAPQTPVGEEADGGWGAADDAPAAAAAETTEAAEPVEPEEVQKSLDEYLAERAAQAVSFGKKESRQVSAETVEGREFRRAAMDDFYAPKEKKEAKSSKTAPKKEKVYIAFDGQFATPPGGGDRPNRGDRGERGGRGGFGGERGGRGRGGPRGAASRGARGGAGAGRGGAARGGANLDSNDQTAFPALGA</sequence>
<proteinExistence type="predicted"/>
<evidence type="ECO:0000256" key="1">
    <source>
        <dbReference type="ARBA" id="ARBA00004496"/>
    </source>
</evidence>
<dbReference type="InterPro" id="IPR006861">
    <property type="entry name" value="HABP4_PAIRBP1-bd"/>
</dbReference>
<evidence type="ECO:0000259" key="4">
    <source>
        <dbReference type="SMART" id="SM01233"/>
    </source>
</evidence>
<protein>
    <recommendedName>
        <fullName evidence="4">Hyaluronan/mRNA-binding protein domain-containing protein</fullName>
    </recommendedName>
</protein>
<feature type="compositionally biased region" description="Basic and acidic residues" evidence="3">
    <location>
        <begin position="278"/>
        <end position="302"/>
    </location>
</feature>
<dbReference type="GeneID" id="77731263"/>
<comment type="caution">
    <text evidence="5">The sequence shown here is derived from an EMBL/GenBank/DDBJ whole genome shotgun (WGS) entry which is preliminary data.</text>
</comment>
<feature type="compositionally biased region" description="Low complexity" evidence="3">
    <location>
        <begin position="213"/>
        <end position="229"/>
    </location>
</feature>
<feature type="compositionally biased region" description="Gly residues" evidence="3">
    <location>
        <begin position="134"/>
        <end position="143"/>
    </location>
</feature>
<dbReference type="Gene3D" id="6.10.140.1040">
    <property type="match status" value="1"/>
</dbReference>
<keyword evidence="2" id="KW-0963">Cytoplasm</keyword>
<dbReference type="Pfam" id="PF09598">
    <property type="entry name" value="Stm1_N"/>
    <property type="match status" value="1"/>
</dbReference>
<evidence type="ECO:0000256" key="3">
    <source>
        <dbReference type="SAM" id="MobiDB-lite"/>
    </source>
</evidence>
<name>A0AA38LXN0_9TREE</name>
<reference evidence="5" key="1">
    <citation type="journal article" date="2022" name="G3 (Bethesda)">
        <title>High quality genome of the basidiomycete yeast Dioszegia hungarica PDD-24b-2 isolated from cloud water.</title>
        <authorList>
            <person name="Jarrige D."/>
            <person name="Haridas S."/>
            <person name="Bleykasten-Grosshans C."/>
            <person name="Joly M."/>
            <person name="Nadalig T."/>
            <person name="Sancelme M."/>
            <person name="Vuilleumier S."/>
            <person name="Grigoriev I.V."/>
            <person name="Amato P."/>
            <person name="Bringel F."/>
        </authorList>
    </citation>
    <scope>NUCLEOTIDE SEQUENCE</scope>
    <source>
        <strain evidence="5">PDD-24b-2</strain>
    </source>
</reference>
<dbReference type="RefSeq" id="XP_052947966.1">
    <property type="nucleotide sequence ID" value="XM_053092058.1"/>
</dbReference>
<evidence type="ECO:0000313" key="6">
    <source>
        <dbReference type="Proteomes" id="UP001164286"/>
    </source>
</evidence>
<dbReference type="Pfam" id="PF04774">
    <property type="entry name" value="HABP4_PAI-RBP1"/>
    <property type="match status" value="1"/>
</dbReference>
<dbReference type="PANTHER" id="PTHR12299">
    <property type="entry name" value="HYALURONIC ACID-BINDING PROTEIN 4"/>
    <property type="match status" value="1"/>
</dbReference>
<dbReference type="PANTHER" id="PTHR12299:SF17">
    <property type="entry name" value="AT19571P-RELATED"/>
    <property type="match status" value="1"/>
</dbReference>
<feature type="region of interest" description="Disordered" evidence="3">
    <location>
        <begin position="1"/>
        <end position="240"/>
    </location>
</feature>
<feature type="compositionally biased region" description="Basic and acidic residues" evidence="3">
    <location>
        <begin position="319"/>
        <end position="330"/>
    </location>
</feature>
<gene>
    <name evidence="5" type="ORF">MKK02DRAFT_42577</name>
</gene>
<feature type="compositionally biased region" description="Basic and acidic residues" evidence="3">
    <location>
        <begin position="150"/>
        <end position="171"/>
    </location>
</feature>
<accession>A0AA38LXN0</accession>
<dbReference type="AlphaFoldDB" id="A0AA38LXN0"/>
<feature type="compositionally biased region" description="Low complexity" evidence="3">
    <location>
        <begin position="33"/>
        <end position="51"/>
    </location>
</feature>
<dbReference type="InterPro" id="IPR039764">
    <property type="entry name" value="HABP4/SERBP1-like"/>
</dbReference>
<dbReference type="Proteomes" id="UP001164286">
    <property type="component" value="Unassembled WGS sequence"/>
</dbReference>
<feature type="compositionally biased region" description="Gly residues" evidence="3">
    <location>
        <begin position="331"/>
        <end position="347"/>
    </location>
</feature>
<organism evidence="5 6">
    <name type="scientific">Dioszegia hungarica</name>
    <dbReference type="NCBI Taxonomy" id="4972"/>
    <lineage>
        <taxon>Eukaryota</taxon>
        <taxon>Fungi</taxon>
        <taxon>Dikarya</taxon>
        <taxon>Basidiomycota</taxon>
        <taxon>Agaricomycotina</taxon>
        <taxon>Tremellomycetes</taxon>
        <taxon>Tremellales</taxon>
        <taxon>Bulleribasidiaceae</taxon>
        <taxon>Dioszegia</taxon>
    </lineage>
</organism>
<dbReference type="SMART" id="SM01233">
    <property type="entry name" value="HABP4_PAI-RBP1"/>
    <property type="match status" value="1"/>
</dbReference>
<keyword evidence="6" id="KW-1185">Reference proteome</keyword>
<dbReference type="EMBL" id="JAKWFO010000003">
    <property type="protein sequence ID" value="KAI9638189.1"/>
    <property type="molecule type" value="Genomic_DNA"/>
</dbReference>
<dbReference type="GO" id="GO:0005737">
    <property type="term" value="C:cytoplasm"/>
    <property type="evidence" value="ECO:0007669"/>
    <property type="project" value="UniProtKB-SubCell"/>
</dbReference>
<evidence type="ECO:0000256" key="2">
    <source>
        <dbReference type="ARBA" id="ARBA00022490"/>
    </source>
</evidence>
<dbReference type="InterPro" id="IPR019084">
    <property type="entry name" value="STM1-like_N"/>
</dbReference>
<dbReference type="GO" id="GO:0005634">
    <property type="term" value="C:nucleus"/>
    <property type="evidence" value="ECO:0007669"/>
    <property type="project" value="TreeGrafter"/>
</dbReference>
<feature type="region of interest" description="Disordered" evidence="3">
    <location>
        <begin position="278"/>
        <end position="385"/>
    </location>
</feature>
<feature type="compositionally biased region" description="Gly residues" evidence="3">
    <location>
        <begin position="354"/>
        <end position="367"/>
    </location>
</feature>
<dbReference type="GO" id="GO:0003723">
    <property type="term" value="F:RNA binding"/>
    <property type="evidence" value="ECO:0007669"/>
    <property type="project" value="InterPro"/>
</dbReference>
<feature type="domain" description="Hyaluronan/mRNA-binding protein" evidence="4">
    <location>
        <begin position="151"/>
        <end position="264"/>
    </location>
</feature>
<evidence type="ECO:0000313" key="5">
    <source>
        <dbReference type="EMBL" id="KAI9638189.1"/>
    </source>
</evidence>
<comment type="subcellular location">
    <subcellularLocation>
        <location evidence="1">Cytoplasm</location>
    </subcellularLocation>
</comment>